<protein>
    <submittedName>
        <fullName evidence="1">Unnamed protein product</fullName>
    </submittedName>
</protein>
<dbReference type="Proteomes" id="UP001165064">
    <property type="component" value="Unassembled WGS sequence"/>
</dbReference>
<evidence type="ECO:0000313" key="2">
    <source>
        <dbReference type="Proteomes" id="UP001165064"/>
    </source>
</evidence>
<proteinExistence type="predicted"/>
<sequence>MEQCLILLTTNDFNEENNTFESLSSLELPKLLKYDSSAAIIIKFKTDVSIKTDKKKRVRKFSSGSTFLIPGLYGHQLIATESNASKLGLLALNF</sequence>
<accession>A0ACB5SUB7</accession>
<gene>
    <name evidence="1" type="ORF">Amon02_000126300</name>
</gene>
<comment type="caution">
    <text evidence="1">The sequence shown here is derived from an EMBL/GenBank/DDBJ whole genome shotgun (WGS) entry which is preliminary data.</text>
</comment>
<organism evidence="1 2">
    <name type="scientific">Ambrosiozyma monospora</name>
    <name type="common">Yeast</name>
    <name type="synonym">Endomycopsis monosporus</name>
    <dbReference type="NCBI Taxonomy" id="43982"/>
    <lineage>
        <taxon>Eukaryota</taxon>
        <taxon>Fungi</taxon>
        <taxon>Dikarya</taxon>
        <taxon>Ascomycota</taxon>
        <taxon>Saccharomycotina</taxon>
        <taxon>Pichiomycetes</taxon>
        <taxon>Pichiales</taxon>
        <taxon>Pichiaceae</taxon>
        <taxon>Ambrosiozyma</taxon>
    </lineage>
</organism>
<name>A0ACB5SUB7_AMBMO</name>
<keyword evidence="2" id="KW-1185">Reference proteome</keyword>
<evidence type="ECO:0000313" key="1">
    <source>
        <dbReference type="EMBL" id="GME73108.1"/>
    </source>
</evidence>
<dbReference type="EMBL" id="BSXS01000594">
    <property type="protein sequence ID" value="GME73108.1"/>
    <property type="molecule type" value="Genomic_DNA"/>
</dbReference>
<reference evidence="1" key="1">
    <citation type="submission" date="2023-04" db="EMBL/GenBank/DDBJ databases">
        <title>Ambrosiozyma monospora NBRC 10751.</title>
        <authorList>
            <person name="Ichikawa N."/>
            <person name="Sato H."/>
            <person name="Tonouchi N."/>
        </authorList>
    </citation>
    <scope>NUCLEOTIDE SEQUENCE</scope>
    <source>
        <strain evidence="1">NBRC 10751</strain>
    </source>
</reference>